<evidence type="ECO:0000313" key="2">
    <source>
        <dbReference type="EMBL" id="KAJ8893645.1"/>
    </source>
</evidence>
<gene>
    <name evidence="2" type="ORF">PR048_006245</name>
</gene>
<evidence type="ECO:0000313" key="3">
    <source>
        <dbReference type="Proteomes" id="UP001159363"/>
    </source>
</evidence>
<keyword evidence="3" id="KW-1185">Reference proteome</keyword>
<sequence length="965" mass="109302">MSSTLLRQPSKWPDEEGCIYRRGRNAGRAITVPGECRGSLLWQAFTSQQIQWVEGRPGPLVTKPHQIKQEASGRPTELPRNRANSQAGGRTGNEKFIHDTTPSCQAPVAAGGRATDALDLGTADWSTVETIHPHTGGEVLPPWSQISKSGAGISHSGPSSVTHVCLEEMDVLLISSFILLHLYTLGGRRAYDRGLPHWRASHLLSSRVIAVIYMLGSPLVDDRPIMNAVKYRALSGVVWTNSTTVSSNTDTNRTSILAVMDIVYRLKQPLVPRTPSRHLPAIRVTCQQHVGTQVANQRPVPIASRGSPASRETFVARSSQSDTKPDPEPVKQRVRRRRRKRNAILFPSYSLVYLTTIQDMLSIKVSQTWCLFQVYTPTGFEKYSCTYNVGDYRIHFVVWDTSGAPPHKCSPSLLHARVSFRITFSGGGHRNSSLCGCFLRSTLDNFTLSESNFWRNLLCTPEPQIFVHWLLPHRVANVTPHLAVWHSLLVFLQVCHWLRVVQGVSNELCYPRKANSYRPITLLPVMGKTLERLVNQRLMQYLDIVHGIHPRQYGFMKGKSTEMAILDMVDQNMYELIQGFLTGRKCAMEMGTHREERGLIRLEFPQGCEVYGYADDGLLLVPAWSRKEHEEKTDQALKMAEGWAERFKMDLSVEKINAILLKGNLKRNPMIRFRGRVIRMVTEMKYLGVILESRLAFHAHVRYAMSKAVTMFYRLRAVASANWGLGYRTLKLVYNSVFLPILTYACGVWYPEAERVHGKRVINSAQRAALLGITKAYRTSSDALQLIAGEISLDLLVTQMGEISRRRRRGVIPLADLREITEATLTAWQTRWDLSNKCRQTHGLFRVFGRDCDWRSGLNCPHWAWWKTSCVVCGMEDTSTYALECPKVEDLTNEFEGIHGPLRLGDMLRDRNTIRSVLQHLTKVGKRREEFDVWWSGPWLSRDLNMSEVQDNEDETGIGAVNQNG</sequence>
<evidence type="ECO:0000256" key="1">
    <source>
        <dbReference type="SAM" id="MobiDB-lite"/>
    </source>
</evidence>
<name>A0ABQ9IAF0_9NEOP</name>
<dbReference type="PANTHER" id="PTHR47027">
    <property type="entry name" value="REVERSE TRANSCRIPTASE DOMAIN-CONTAINING PROTEIN"/>
    <property type="match status" value="1"/>
</dbReference>
<comment type="caution">
    <text evidence="2">The sequence shown here is derived from an EMBL/GenBank/DDBJ whole genome shotgun (WGS) entry which is preliminary data.</text>
</comment>
<protein>
    <recommendedName>
        <fullName evidence="4">Reverse transcriptase domain-containing protein</fullName>
    </recommendedName>
</protein>
<feature type="region of interest" description="Disordered" evidence="1">
    <location>
        <begin position="295"/>
        <end position="336"/>
    </location>
</feature>
<dbReference type="PANTHER" id="PTHR47027:SF30">
    <property type="entry name" value="THAP-TYPE DOMAIN-CONTAINING PROTEIN"/>
    <property type="match status" value="1"/>
</dbReference>
<evidence type="ECO:0008006" key="4">
    <source>
        <dbReference type="Google" id="ProtNLM"/>
    </source>
</evidence>
<dbReference type="Proteomes" id="UP001159363">
    <property type="component" value="Chromosome 2"/>
</dbReference>
<reference evidence="2 3" key="1">
    <citation type="submission" date="2023-02" db="EMBL/GenBank/DDBJ databases">
        <title>LHISI_Scaffold_Assembly.</title>
        <authorList>
            <person name="Stuart O.P."/>
            <person name="Cleave R."/>
            <person name="Magrath M.J.L."/>
            <person name="Mikheyev A.S."/>
        </authorList>
    </citation>
    <scope>NUCLEOTIDE SEQUENCE [LARGE SCALE GENOMIC DNA]</scope>
    <source>
        <strain evidence="2">Daus_M_001</strain>
        <tissue evidence="2">Leg muscle</tissue>
    </source>
</reference>
<feature type="region of interest" description="Disordered" evidence="1">
    <location>
        <begin position="57"/>
        <end position="110"/>
    </location>
</feature>
<accession>A0ABQ9IAF0</accession>
<organism evidence="2 3">
    <name type="scientific">Dryococelus australis</name>
    <dbReference type="NCBI Taxonomy" id="614101"/>
    <lineage>
        <taxon>Eukaryota</taxon>
        <taxon>Metazoa</taxon>
        <taxon>Ecdysozoa</taxon>
        <taxon>Arthropoda</taxon>
        <taxon>Hexapoda</taxon>
        <taxon>Insecta</taxon>
        <taxon>Pterygota</taxon>
        <taxon>Neoptera</taxon>
        <taxon>Polyneoptera</taxon>
        <taxon>Phasmatodea</taxon>
        <taxon>Verophasmatodea</taxon>
        <taxon>Anareolatae</taxon>
        <taxon>Phasmatidae</taxon>
        <taxon>Eurycanthinae</taxon>
        <taxon>Dryococelus</taxon>
    </lineage>
</organism>
<proteinExistence type="predicted"/>
<dbReference type="EMBL" id="JARBHB010000002">
    <property type="protein sequence ID" value="KAJ8893645.1"/>
    <property type="molecule type" value="Genomic_DNA"/>
</dbReference>